<protein>
    <submittedName>
        <fullName evidence="3">Myosin</fullName>
    </submittedName>
</protein>
<comment type="caution">
    <text evidence="3">The sequence shown here is derived from an EMBL/GenBank/DDBJ whole genome shotgun (WGS) entry which is preliminary data.</text>
</comment>
<keyword evidence="4" id="KW-1185">Reference proteome</keyword>
<dbReference type="AlphaFoldDB" id="A0A5A7Q0P4"/>
<accession>A0A5A7Q0P4</accession>
<name>A0A5A7Q0P4_STRAF</name>
<evidence type="ECO:0000313" key="3">
    <source>
        <dbReference type="EMBL" id="GER38680.1"/>
    </source>
</evidence>
<reference evidence="4" key="1">
    <citation type="journal article" date="2019" name="Curr. Biol.">
        <title>Genome Sequence of Striga asiatica Provides Insight into the Evolution of Plant Parasitism.</title>
        <authorList>
            <person name="Yoshida S."/>
            <person name="Kim S."/>
            <person name="Wafula E.K."/>
            <person name="Tanskanen J."/>
            <person name="Kim Y.M."/>
            <person name="Honaas L."/>
            <person name="Yang Z."/>
            <person name="Spallek T."/>
            <person name="Conn C.E."/>
            <person name="Ichihashi Y."/>
            <person name="Cheong K."/>
            <person name="Cui S."/>
            <person name="Der J.P."/>
            <person name="Gundlach H."/>
            <person name="Jiao Y."/>
            <person name="Hori C."/>
            <person name="Ishida J.K."/>
            <person name="Kasahara H."/>
            <person name="Kiba T."/>
            <person name="Kim M.S."/>
            <person name="Koo N."/>
            <person name="Laohavisit A."/>
            <person name="Lee Y.H."/>
            <person name="Lumba S."/>
            <person name="McCourt P."/>
            <person name="Mortimer J.C."/>
            <person name="Mutuku J.M."/>
            <person name="Nomura T."/>
            <person name="Sasaki-Sekimoto Y."/>
            <person name="Seto Y."/>
            <person name="Wang Y."/>
            <person name="Wakatake T."/>
            <person name="Sakakibara H."/>
            <person name="Demura T."/>
            <person name="Yamaguchi S."/>
            <person name="Yoneyama K."/>
            <person name="Manabe R.I."/>
            <person name="Nelson D.C."/>
            <person name="Schulman A.H."/>
            <person name="Timko M.P."/>
            <person name="dePamphilis C.W."/>
            <person name="Choi D."/>
            <person name="Shirasu K."/>
        </authorList>
    </citation>
    <scope>NUCLEOTIDE SEQUENCE [LARGE SCALE GENOMIC DNA]</scope>
    <source>
        <strain evidence="4">cv. UVA1</strain>
    </source>
</reference>
<gene>
    <name evidence="3" type="ORF">STAS_15209</name>
</gene>
<keyword evidence="1" id="KW-0175">Coiled coil</keyword>
<feature type="coiled-coil region" evidence="1">
    <location>
        <begin position="229"/>
        <end position="256"/>
    </location>
</feature>
<organism evidence="3 4">
    <name type="scientific">Striga asiatica</name>
    <name type="common">Asiatic witchweed</name>
    <name type="synonym">Buchnera asiatica</name>
    <dbReference type="NCBI Taxonomy" id="4170"/>
    <lineage>
        <taxon>Eukaryota</taxon>
        <taxon>Viridiplantae</taxon>
        <taxon>Streptophyta</taxon>
        <taxon>Embryophyta</taxon>
        <taxon>Tracheophyta</taxon>
        <taxon>Spermatophyta</taxon>
        <taxon>Magnoliopsida</taxon>
        <taxon>eudicotyledons</taxon>
        <taxon>Gunneridae</taxon>
        <taxon>Pentapetalae</taxon>
        <taxon>asterids</taxon>
        <taxon>lamiids</taxon>
        <taxon>Lamiales</taxon>
        <taxon>Orobanchaceae</taxon>
        <taxon>Buchnereae</taxon>
        <taxon>Striga</taxon>
    </lineage>
</organism>
<dbReference type="Proteomes" id="UP000325081">
    <property type="component" value="Unassembled WGS sequence"/>
</dbReference>
<feature type="region of interest" description="Disordered" evidence="2">
    <location>
        <begin position="287"/>
        <end position="312"/>
    </location>
</feature>
<evidence type="ECO:0000313" key="4">
    <source>
        <dbReference type="Proteomes" id="UP000325081"/>
    </source>
</evidence>
<evidence type="ECO:0000256" key="2">
    <source>
        <dbReference type="SAM" id="MobiDB-lite"/>
    </source>
</evidence>
<proteinExistence type="predicted"/>
<dbReference type="EMBL" id="BKCP01005516">
    <property type="protein sequence ID" value="GER38680.1"/>
    <property type="molecule type" value="Genomic_DNA"/>
</dbReference>
<evidence type="ECO:0000256" key="1">
    <source>
        <dbReference type="SAM" id="Coils"/>
    </source>
</evidence>
<sequence length="312" mass="35002">MKESIYPPISNPLSLRSLSSLRCIFGLYLPLTIRRRSPPLLHHHDDSITLYGTPKFPISFQPQIAPSVRNRPRSTTRSFCRPLRNLRVAAEGTLTGAPLLLLLQNVLEMAVLLLHEWKRICLRYMCGIDGLMLFSVKRTKKLAGTLNWGTTTVVGVFAGMLYGGSKEASASVSSRRIRTRYAIRRSRSSRMTPGSCMHQVASAGNEINSVRSCKEKRLSLKNGIASRETGALKEAKDKLEKQVEDLSLRLQLEKHRRFINECVESYCKLSNYTYTEPRVCVNRMRTGRGKGGKSSGNSKIAAGLRRYAKQNG</sequence>